<reference evidence="9" key="1">
    <citation type="submission" date="2021-04" db="EMBL/GenBank/DDBJ databases">
        <authorList>
            <consortium name="Wellcome Sanger Institute Data Sharing"/>
        </authorList>
    </citation>
    <scope>NUCLEOTIDE SEQUENCE [LARGE SCALE GENOMIC DNA]</scope>
</reference>
<feature type="region of interest" description="Disordered" evidence="6">
    <location>
        <begin position="2075"/>
        <end position="2099"/>
    </location>
</feature>
<feature type="region of interest" description="Disordered" evidence="6">
    <location>
        <begin position="723"/>
        <end position="798"/>
    </location>
</feature>
<feature type="compositionally biased region" description="Acidic residues" evidence="6">
    <location>
        <begin position="1808"/>
        <end position="1827"/>
    </location>
</feature>
<evidence type="ECO:0000256" key="6">
    <source>
        <dbReference type="SAM" id="MobiDB-lite"/>
    </source>
</evidence>
<feature type="region of interest" description="Disordered" evidence="6">
    <location>
        <begin position="1019"/>
        <end position="1038"/>
    </location>
</feature>
<dbReference type="PROSITE" id="PS50252">
    <property type="entry name" value="TBOX_3"/>
    <property type="match status" value="1"/>
</dbReference>
<feature type="compositionally biased region" description="Low complexity" evidence="6">
    <location>
        <begin position="2668"/>
        <end position="2686"/>
    </location>
</feature>
<comment type="subcellular location">
    <subcellularLocation>
        <location evidence="5">Nucleus</location>
    </subcellularLocation>
</comment>
<feature type="compositionally biased region" description="Polar residues" evidence="6">
    <location>
        <begin position="105"/>
        <end position="114"/>
    </location>
</feature>
<evidence type="ECO:0000256" key="2">
    <source>
        <dbReference type="ARBA" id="ARBA00023125"/>
    </source>
</evidence>
<feature type="compositionally biased region" description="Polar residues" evidence="6">
    <location>
        <begin position="421"/>
        <end position="440"/>
    </location>
</feature>
<dbReference type="PROSITE" id="PS50888">
    <property type="entry name" value="BHLH"/>
    <property type="match status" value="1"/>
</dbReference>
<feature type="region of interest" description="Disordered" evidence="6">
    <location>
        <begin position="1748"/>
        <end position="1828"/>
    </location>
</feature>
<feature type="compositionally biased region" description="Polar residues" evidence="6">
    <location>
        <begin position="3018"/>
        <end position="3031"/>
    </location>
</feature>
<feature type="compositionally biased region" description="Basic and acidic residues" evidence="6">
    <location>
        <begin position="512"/>
        <end position="527"/>
    </location>
</feature>
<evidence type="ECO:0000313" key="9">
    <source>
        <dbReference type="Ensembl" id="ENSSAUP00010004745.1"/>
    </source>
</evidence>
<feature type="compositionally biased region" description="Low complexity" evidence="6">
    <location>
        <begin position="566"/>
        <end position="576"/>
    </location>
</feature>
<dbReference type="PRINTS" id="PR00937">
    <property type="entry name" value="TBOX"/>
</dbReference>
<dbReference type="PANTHER" id="PTHR11267">
    <property type="entry name" value="T-BOX PROTEIN-RELATED"/>
    <property type="match status" value="1"/>
</dbReference>
<dbReference type="GO" id="GO:0005634">
    <property type="term" value="C:nucleus"/>
    <property type="evidence" value="ECO:0007669"/>
    <property type="project" value="UniProtKB-SubCell"/>
</dbReference>
<feature type="region of interest" description="Disordered" evidence="6">
    <location>
        <begin position="2882"/>
        <end position="2936"/>
    </location>
</feature>
<feature type="region of interest" description="Disordered" evidence="6">
    <location>
        <begin position="2358"/>
        <end position="2386"/>
    </location>
</feature>
<keyword evidence="3" id="KW-0804">Transcription</keyword>
<feature type="compositionally biased region" description="Basic residues" evidence="6">
    <location>
        <begin position="1605"/>
        <end position="1616"/>
    </location>
</feature>
<feature type="compositionally biased region" description="Pro residues" evidence="6">
    <location>
        <begin position="1658"/>
        <end position="1678"/>
    </location>
</feature>
<feature type="region of interest" description="Disordered" evidence="6">
    <location>
        <begin position="1523"/>
        <end position="1544"/>
    </location>
</feature>
<proteinExistence type="predicted"/>
<dbReference type="OMA" id="RMKMAYV"/>
<feature type="compositionally biased region" description="Basic and acidic residues" evidence="6">
    <location>
        <begin position="641"/>
        <end position="652"/>
    </location>
</feature>
<feature type="region of interest" description="Disordered" evidence="6">
    <location>
        <begin position="1950"/>
        <end position="1979"/>
    </location>
</feature>
<dbReference type="InterPro" id="IPR036960">
    <property type="entry name" value="T-box_sf"/>
</dbReference>
<feature type="region of interest" description="Disordered" evidence="6">
    <location>
        <begin position="1232"/>
        <end position="1414"/>
    </location>
</feature>
<feature type="region of interest" description="Disordered" evidence="6">
    <location>
        <begin position="501"/>
        <end position="533"/>
    </location>
</feature>
<keyword evidence="10" id="KW-1185">Reference proteome</keyword>
<dbReference type="GO" id="GO:0000981">
    <property type="term" value="F:DNA-binding transcription factor activity, RNA polymerase II-specific"/>
    <property type="evidence" value="ECO:0007669"/>
    <property type="project" value="TreeGrafter"/>
</dbReference>
<dbReference type="InterPro" id="IPR032060">
    <property type="entry name" value="MGA_dom"/>
</dbReference>
<evidence type="ECO:0000256" key="5">
    <source>
        <dbReference type="PROSITE-ProRule" id="PRU00201"/>
    </source>
</evidence>
<feature type="compositionally biased region" description="Low complexity" evidence="6">
    <location>
        <begin position="2275"/>
        <end position="2285"/>
    </location>
</feature>
<feature type="compositionally biased region" description="Basic residues" evidence="6">
    <location>
        <begin position="1359"/>
        <end position="1368"/>
    </location>
</feature>
<gene>
    <name evidence="9" type="primary">mgaa</name>
</gene>
<feature type="compositionally biased region" description="Basic and acidic residues" evidence="6">
    <location>
        <begin position="1255"/>
        <end position="1268"/>
    </location>
</feature>
<feature type="domain" description="BHLH" evidence="8">
    <location>
        <begin position="2387"/>
        <end position="2437"/>
    </location>
</feature>
<dbReference type="SUPFAM" id="SSF49417">
    <property type="entry name" value="p53-like transcription factors"/>
    <property type="match status" value="1"/>
</dbReference>
<feature type="compositionally biased region" description="Polar residues" evidence="6">
    <location>
        <begin position="373"/>
        <end position="394"/>
    </location>
</feature>
<feature type="region of interest" description="Disordered" evidence="6">
    <location>
        <begin position="828"/>
        <end position="874"/>
    </location>
</feature>
<organism evidence="9 10">
    <name type="scientific">Sparus aurata</name>
    <name type="common">Gilthead sea bream</name>
    <dbReference type="NCBI Taxonomy" id="8175"/>
    <lineage>
        <taxon>Eukaryota</taxon>
        <taxon>Metazoa</taxon>
        <taxon>Chordata</taxon>
        <taxon>Craniata</taxon>
        <taxon>Vertebrata</taxon>
        <taxon>Euteleostomi</taxon>
        <taxon>Actinopterygii</taxon>
        <taxon>Neopterygii</taxon>
        <taxon>Teleostei</taxon>
        <taxon>Neoteleostei</taxon>
        <taxon>Acanthomorphata</taxon>
        <taxon>Eupercaria</taxon>
        <taxon>Spariformes</taxon>
        <taxon>Sparidae</taxon>
        <taxon>Sparus</taxon>
    </lineage>
</organism>
<dbReference type="InterPro" id="IPR008967">
    <property type="entry name" value="p53-like_TF_DNA-bd_sf"/>
</dbReference>
<dbReference type="GO" id="GO:0000785">
    <property type="term" value="C:chromatin"/>
    <property type="evidence" value="ECO:0007669"/>
    <property type="project" value="TreeGrafter"/>
</dbReference>
<feature type="region of interest" description="Disordered" evidence="6">
    <location>
        <begin position="349"/>
        <end position="395"/>
    </location>
</feature>
<dbReference type="GO" id="GO:0046983">
    <property type="term" value="F:protein dimerization activity"/>
    <property type="evidence" value="ECO:0007669"/>
    <property type="project" value="InterPro"/>
</dbReference>
<feature type="domain" description="T-box" evidence="7">
    <location>
        <begin position="127"/>
        <end position="308"/>
    </location>
</feature>
<evidence type="ECO:0000256" key="3">
    <source>
        <dbReference type="ARBA" id="ARBA00023163"/>
    </source>
</evidence>
<evidence type="ECO:0000313" key="10">
    <source>
        <dbReference type="Proteomes" id="UP000472265"/>
    </source>
</evidence>
<name>A0A671TTV6_SPAAU</name>
<feature type="compositionally biased region" description="Polar residues" evidence="6">
    <location>
        <begin position="501"/>
        <end position="511"/>
    </location>
</feature>
<dbReference type="SUPFAM" id="SSF47459">
    <property type="entry name" value="HLH, helix-loop-helix DNA-binding domain"/>
    <property type="match status" value="1"/>
</dbReference>
<dbReference type="GO" id="GO:0000978">
    <property type="term" value="F:RNA polymerase II cis-regulatory region sequence-specific DNA binding"/>
    <property type="evidence" value="ECO:0007669"/>
    <property type="project" value="InterPro"/>
</dbReference>
<evidence type="ECO:0000256" key="1">
    <source>
        <dbReference type="ARBA" id="ARBA00023015"/>
    </source>
</evidence>
<reference evidence="9" key="2">
    <citation type="submission" date="2025-08" db="UniProtKB">
        <authorList>
            <consortium name="Ensembl"/>
        </authorList>
    </citation>
    <scope>IDENTIFICATION</scope>
</reference>
<evidence type="ECO:0000259" key="7">
    <source>
        <dbReference type="PROSITE" id="PS50252"/>
    </source>
</evidence>
<dbReference type="Gene3D" id="2.60.40.820">
    <property type="entry name" value="Transcription factor, T-box"/>
    <property type="match status" value="1"/>
</dbReference>
<feature type="region of interest" description="Disordered" evidence="6">
    <location>
        <begin position="421"/>
        <end position="445"/>
    </location>
</feature>
<feature type="compositionally biased region" description="Basic residues" evidence="6">
    <location>
        <begin position="548"/>
        <end position="557"/>
    </location>
</feature>
<feature type="region of interest" description="Disordered" evidence="6">
    <location>
        <begin position="1843"/>
        <end position="1879"/>
    </location>
</feature>
<dbReference type="InterPro" id="IPR036638">
    <property type="entry name" value="HLH_DNA-bd_sf"/>
</dbReference>
<dbReference type="GO" id="GO:0045893">
    <property type="term" value="P:positive regulation of DNA-templated transcription"/>
    <property type="evidence" value="ECO:0007669"/>
    <property type="project" value="InterPro"/>
</dbReference>
<feature type="region of interest" description="Disordered" evidence="6">
    <location>
        <begin position="1146"/>
        <end position="1173"/>
    </location>
</feature>
<keyword evidence="4 5" id="KW-0539">Nucleus</keyword>
<feature type="compositionally biased region" description="Basic and acidic residues" evidence="6">
    <location>
        <begin position="1569"/>
        <end position="1581"/>
    </location>
</feature>
<feature type="region of interest" description="Disordered" evidence="6">
    <location>
        <begin position="629"/>
        <end position="652"/>
    </location>
</feature>
<keyword evidence="2 5" id="KW-0238">DNA-binding</keyword>
<accession>A0A671TTV6</accession>
<feature type="compositionally biased region" description="Pro residues" evidence="6">
    <location>
        <begin position="2075"/>
        <end position="2085"/>
    </location>
</feature>
<dbReference type="Proteomes" id="UP000472265">
    <property type="component" value="Chromosome 16"/>
</dbReference>
<dbReference type="Pfam" id="PF00907">
    <property type="entry name" value="T-box"/>
    <property type="match status" value="1"/>
</dbReference>
<dbReference type="Pfam" id="PF00010">
    <property type="entry name" value="HLH"/>
    <property type="match status" value="1"/>
</dbReference>
<dbReference type="SMART" id="SM00353">
    <property type="entry name" value="HLH"/>
    <property type="match status" value="1"/>
</dbReference>
<dbReference type="Pfam" id="PF16059">
    <property type="entry name" value="MGA_dom"/>
    <property type="match status" value="1"/>
</dbReference>
<reference evidence="9" key="3">
    <citation type="submission" date="2025-09" db="UniProtKB">
        <authorList>
            <consortium name="Ensembl"/>
        </authorList>
    </citation>
    <scope>IDENTIFICATION</scope>
</reference>
<comment type="caution">
    <text evidence="5">Lacks conserved residue(s) required for the propagation of feature annotation.</text>
</comment>
<dbReference type="InterPro" id="IPR046360">
    <property type="entry name" value="T-box_DNA-bd"/>
</dbReference>
<dbReference type="InParanoid" id="A0A671TTV6"/>
<dbReference type="InterPro" id="IPR011598">
    <property type="entry name" value="bHLH_dom"/>
</dbReference>
<dbReference type="GO" id="GO:0001708">
    <property type="term" value="P:cell fate specification"/>
    <property type="evidence" value="ECO:0007669"/>
    <property type="project" value="TreeGrafter"/>
</dbReference>
<feature type="region of interest" description="Disordered" evidence="6">
    <location>
        <begin position="2269"/>
        <end position="2318"/>
    </location>
</feature>
<feature type="region of interest" description="Disordered" evidence="6">
    <location>
        <begin position="3011"/>
        <end position="3074"/>
    </location>
</feature>
<feature type="compositionally biased region" description="Basic residues" evidence="6">
    <location>
        <begin position="1533"/>
        <end position="1544"/>
    </location>
</feature>
<sequence length="3074" mass="333339">MIQMHKLQGSSCLLDVCDLFMASTKKQKGMVFQQEGATTPAAAPAGNHPPACFIVPKPGKASEGGMEKPTCVTYKEADMIGKPNMYPSKEAIGTSGGVPAMKHPASSNSQSDNLSPDCTIKGISVMLDNNGMWNEFFRCKTEMILTKQGSRMFPYCRFRISGLQPSKKYSLIMDIQPLDNSRYKWTCNSWQVAGKAECHVKSQPFAHPESPATGQHWMQNPVSFYKLKLTNNITDQEGNTILHPMHRYLPRLHVLQTDKAAKDLKLSGAGVVTFTFPQTGFMAVTAYQNSRFAQLKVDYNPFTKGLKEDGSSLLGLKLKLNSGKDLHKDGGTSTNEQHPLKKSLKSLLANHKPRSSKPADSKPPVSGEKQKDSTTNSDQSAAEVTEDSLGNSRPPQKLFSELIREAHVSLQRCNLEQLGINNSTSHRTERSNTITTASKSNRQDFSKRESVSVKARKDLSPAKTGETVVTKTKVKVEKDCLNSMNCKDAVRRDCSKVNNVATPAVPQNSSVDSDHHFDPEEQSEMKVKQHKRPAPLPLPALALFLKQHSTKSKKSKSKPGSPPALPSESLSEPQSSCKHAEAAAGQPATGPSMDLTGDMANGEKCDNRAFGHTTADLDLDGSVLNITGPAWQPSSLSSSDTVDRGPEGSRTDDFFDSISVAESTGPEPAVPDGTPVLPNPDQPFCTLGTSMSIISPTLSTSSLSPILSPPHDAVLLTPNSQQTAISTEPLPSDSPAMKSDYLLPDPECSSLGFEPLSPASSPEPLPSLPASLTLQLASATSEPDPQAVPPEELPHGEDSAASVFKWHTVLPPPEPYIDNSFTTFQPTPQTVPLTSVTSPLLPSQSCSQPEPRTFDSSTSTPPPDPAPSFQENEQSMPFPAELSPLALQLPLSPTFSSLDGDGLSPTPSLTDLVHFFSTNDDLGMEVDFSEAVAVPCPPLSTVEANAREISQHVQLIPANKPSKRKKKFRRQKLAQTDLEQKIDEATYTRMQPNLEEVEEQLFISFTSKEALKLHVVDSSEEPVSLAQRTPEGPLQETTDTAENVETVESLQEKIAAFEKILLRNLKLMRHRQVIHPVLQEVGLKMNLLDPTQSIDLQYLGVRLPIPPPGVSLEPLTQELPASQGVCAAFVSRTGKTTDVTQIKGWREKFTPPEAPPTPAPTKPEASQSSDLPKKNLSAFCSDMLDEYLENEGKLIDERAASFSQPQVEPLVYELPTRSTSYVRTLDSVLKKNTVGSPTSDLISGFIPPSKRPKLTLKESRTSRRETMRQKGSKQNKPRPEPGTAPSPTDSSHKGPKQNKPRTELAAAPSPADLNQKGPKRIKPRPEPAATHSPVNLNPVPKQLALQFPDPVPSQPSTVKKGKRLKPKTSSKTLSPSKSTVSQPGVSADMAPLESDSELGPAFDQSNNARRTDGRPVMTRALLKQKDLEDGVVWEGRARTSINEERASIALTSLFTLMGFVRENPTAPIQLVRRRAPPCLNDFCRLGCVCSSLSHCSRTSHCGRPACMFGCSCLKQKVVLLKNLDGSDSSPSRHGNKKKKKRKRRMKMAYILKEADSVSQPAERVQTLWKRDDRDWDPEPTHIPKPATSCSPPVAAEGHSSCARVRGYRGKKKIHKQKQNEPMKDVEKKVKRARMVSLKQKEQRRKETKTRPSSAAPGDPVPPVPSEQPPSPPAEPPPKPSKRLIIVAECKWASKADRSFVLKDLCERMAWDQLEKPFWIKKYMINPVGQTVEESSTGRCIQYKIHITRPSEDPIKPAEPVKPVQPGTERETQQEQQEHLKQAEPIADGQQEEKEEEEEPPEKMHVKEEEAESFEDWQQEVEEEEVEPLQDWRQEAGLKETLQQELEEGEVKEEAGSTVCQVHDGRESRKEKKKPRSQKVTVGMGLPFLTGISPAGFLSANKKQPGGTDHLIRVNGKPYPLAKIQLGRMGALHPANRLAAYLTGRVGLNRKKQSSSSSLPSSPSLAKPPQIQTSAPTSQPSVTLLKIPTAPSVLQPAALKLVQSAASSKPPADEAPEGDVSRLVMLKMFPGPKGGGSLVRGIPRAPGSSSLMSDPQLSSSVAPAGSQLLMLQVPRPPGKLPVPASAPPTSTSTSTSTSTGQRMVLQQVQTVTGAQFYRRPDGKLVQLVPIDQLTPVKPTQSAKKGSSLPLRPPTQSFTIVNRTAPVATVRASSPLLPPSAFLGQKGTCTFKILPPSSSREPILVTCAKVPPQPPIKVVSSPAPGTFTLFSPHPSATPVNLISLKPSPGQGAELGVKTVAVSAALVGSGGLTVHQKPASPQTTTTIQTPPPPAPTQSQVTPEPSPLHSAADRNRSEPELEQELACDLLDLDIICVDDEVGSGTTVTLAEAKRAVDVVVLDGSSSSEETDNSSDFGDETDGEGRKEGKLKHRYSHNELEKQRRAKMHQLFEGLRREVGITEMKMSKVFTLNRAVQVIQKLRMTESALMKTKKMLTKKRDHFLNTIAPATETRCDRSPEMETGNEDPDVMEVVDLLEETEELTENSSDEETVITKTTDTVTETTDPVTTATVTETTDTVTTATDPVTTATDPVTATNSVAVETVEETGGAQTRLDGDETDFDLDVLDAFRELGVVLDARHVPRTLLLQQAAQEIQTLQRETDRLRSLKICLIQQRKAYIREVAQRSGVSEKRILMEVVDLMARQREEEQHRAANQRPAAAAADGDSDSSARGVTVNDIIITSSYQLHQTPQAPPTLFYAPPTTTAVQQPQTHSHMVLQVLNPTVAPPHVSHNASVVRDKPRTVPNILSRSKTSAPPSTLIKNTVEESQHFHAMVPAEVLSLVGTALPGQQVVTLSPLMAAPTMLQAPAAPGVASVTLNIPSLTNQQIHLTSVNHPPTGKIYSSSAPFTITDLTAADFNNLLQLVPPSTAPPLQQEVPAPPAPVVPVGSDQIKDQDQPPPQTESPTTWGPSPPPSLGPGARLQAEFSVGGAVGPGEQQETGEESVSLTSLLDELVFLNQQTDDVDQLEEGHAHSPWLLQLDSDSEETVATVTEEAGPNDHTETTQGMLQPRTVNGNTTGGALAPPPLLQMKVGGANVADPASRPMPRLVPLGLRGNAPS</sequence>
<feature type="region of interest" description="Disordered" evidence="6">
    <location>
        <begin position="548"/>
        <end position="601"/>
    </location>
</feature>
<dbReference type="PANTHER" id="PTHR11267:SF32">
    <property type="entry name" value="MAX GENE-ASSOCIATED PROTEIN"/>
    <property type="match status" value="1"/>
</dbReference>
<dbReference type="GeneTree" id="ENSGT00940000156269"/>
<feature type="region of interest" description="Disordered" evidence="6">
    <location>
        <begin position="2662"/>
        <end position="2686"/>
    </location>
</feature>
<feature type="region of interest" description="Disordered" evidence="6">
    <location>
        <begin position="1569"/>
        <end position="1680"/>
    </location>
</feature>
<dbReference type="Ensembl" id="ENSSAUT00010005126.1">
    <property type="protein sequence ID" value="ENSSAUP00010004745.1"/>
    <property type="gene ID" value="ENSSAUG00010002437.1"/>
</dbReference>
<feature type="compositionally biased region" description="Low complexity" evidence="6">
    <location>
        <begin position="768"/>
        <end position="782"/>
    </location>
</feature>
<dbReference type="Gene3D" id="4.10.280.10">
    <property type="entry name" value="Helix-loop-helix DNA-binding domain"/>
    <property type="match status" value="1"/>
</dbReference>
<feature type="compositionally biased region" description="Low complexity" evidence="6">
    <location>
        <begin position="838"/>
        <end position="859"/>
    </location>
</feature>
<feature type="compositionally biased region" description="Low complexity" evidence="6">
    <location>
        <begin position="2086"/>
        <end position="2098"/>
    </location>
</feature>
<dbReference type="CDD" id="cd20195">
    <property type="entry name" value="T-box_MGA-like"/>
    <property type="match status" value="1"/>
</dbReference>
<evidence type="ECO:0000256" key="4">
    <source>
        <dbReference type="ARBA" id="ARBA00023242"/>
    </source>
</evidence>
<feature type="compositionally biased region" description="Basic and acidic residues" evidence="6">
    <location>
        <begin position="1617"/>
        <end position="1627"/>
    </location>
</feature>
<evidence type="ECO:0000259" key="8">
    <source>
        <dbReference type="PROSITE" id="PS50888"/>
    </source>
</evidence>
<feature type="compositionally biased region" description="Polar residues" evidence="6">
    <location>
        <begin position="1969"/>
        <end position="1979"/>
    </location>
</feature>
<dbReference type="SMART" id="SM00425">
    <property type="entry name" value="TBOX"/>
    <property type="match status" value="1"/>
</dbReference>
<dbReference type="InterPro" id="IPR001699">
    <property type="entry name" value="TF_T-box"/>
</dbReference>
<feature type="region of interest" description="Disordered" evidence="6">
    <location>
        <begin position="94"/>
        <end position="114"/>
    </location>
</feature>
<feature type="compositionally biased region" description="Pro residues" evidence="6">
    <location>
        <begin position="1152"/>
        <end position="1161"/>
    </location>
</feature>
<keyword evidence="1" id="KW-0805">Transcription regulation</keyword>
<feature type="compositionally biased region" description="Low complexity" evidence="6">
    <location>
        <begin position="1953"/>
        <end position="1964"/>
    </location>
</feature>
<feature type="compositionally biased region" description="Acidic residues" evidence="6">
    <location>
        <begin position="2364"/>
        <end position="2377"/>
    </location>
</feature>
<feature type="compositionally biased region" description="Low complexity" evidence="6">
    <location>
        <begin position="1369"/>
        <end position="1379"/>
    </location>
</feature>
<protein>
    <submittedName>
        <fullName evidence="9">MAX dimerization protein MGA a</fullName>
    </submittedName>
</protein>
<feature type="compositionally biased region" description="Basic and acidic residues" evidence="6">
    <location>
        <begin position="1767"/>
        <end position="1781"/>
    </location>
</feature>